<dbReference type="Proteomes" id="UP000038083">
    <property type="component" value="Unassembled WGS sequence"/>
</dbReference>
<reference evidence="1 2" key="1">
    <citation type="submission" date="2015-01" db="EMBL/GenBank/DDBJ databases">
        <authorList>
            <person name="MANFREDI Pablo"/>
        </authorList>
    </citation>
    <scope>NUCLEOTIDE SEQUENCE [LARGE SCALE GENOMIC DNA]</scope>
    <source>
        <strain evidence="1 2">Ccy74</strain>
    </source>
</reference>
<name>A0A0B7HE59_9FLAO</name>
<dbReference type="AlphaFoldDB" id="A0A0B7HE59"/>
<dbReference type="RefSeq" id="WP_155848711.1">
    <property type="nucleotide sequence ID" value="NZ_BOQH01000002.1"/>
</dbReference>
<evidence type="ECO:0000313" key="2">
    <source>
        <dbReference type="Proteomes" id="UP000038083"/>
    </source>
</evidence>
<evidence type="ECO:0008006" key="3">
    <source>
        <dbReference type="Google" id="ProtNLM"/>
    </source>
</evidence>
<dbReference type="EMBL" id="CDOG01000023">
    <property type="protein sequence ID" value="CEN38585.1"/>
    <property type="molecule type" value="Genomic_DNA"/>
</dbReference>
<evidence type="ECO:0000313" key="1">
    <source>
        <dbReference type="EMBL" id="CEN38585.1"/>
    </source>
</evidence>
<sequence>MKHKIYVFVCFIGCLILASCSTMKLKDGRKNTTQMGQIEEVAMIAQNENIQHHSRKIGHFILKEDFNIEWKNLRKKMTDFANENGGNLFEISEIGFGKKGHVFYVEGELYYNENLGEIRSQFNENCAIHIIRPSFGNPLGSTFTINIEIDGDKYEKVSHKQKPIKKEFSDCDKEVEIFTNKSRNVVKLNGTPKYYFVAREGGMMATAGGVGISVGGVTLTEIEDKDFGRVMMYQY</sequence>
<protein>
    <recommendedName>
        <fullName evidence="3">Lipoprotein</fullName>
    </recommendedName>
</protein>
<organism evidence="1 2">
    <name type="scientific">Capnocytophaga cynodegmi</name>
    <dbReference type="NCBI Taxonomy" id="28189"/>
    <lineage>
        <taxon>Bacteria</taxon>
        <taxon>Pseudomonadati</taxon>
        <taxon>Bacteroidota</taxon>
        <taxon>Flavobacteriia</taxon>
        <taxon>Flavobacteriales</taxon>
        <taxon>Flavobacteriaceae</taxon>
        <taxon>Capnocytophaga</taxon>
    </lineage>
</organism>
<accession>A0A0B7HE59</accession>
<dbReference type="PROSITE" id="PS51257">
    <property type="entry name" value="PROKAR_LIPOPROTEIN"/>
    <property type="match status" value="1"/>
</dbReference>
<proteinExistence type="predicted"/>
<dbReference type="OrthoDB" id="9928742at2"/>
<gene>
    <name evidence="1" type="ORF">CCYN74_30200</name>
</gene>